<keyword evidence="3" id="KW-1185">Reference proteome</keyword>
<evidence type="ECO:0000313" key="2">
    <source>
        <dbReference type="EMBL" id="EOB08338.1"/>
    </source>
</evidence>
<organism evidence="2 3">
    <name type="scientific">Anas platyrhynchos</name>
    <name type="common">Mallard</name>
    <name type="synonym">Anas boschas</name>
    <dbReference type="NCBI Taxonomy" id="8839"/>
    <lineage>
        <taxon>Eukaryota</taxon>
        <taxon>Metazoa</taxon>
        <taxon>Chordata</taxon>
        <taxon>Craniata</taxon>
        <taxon>Vertebrata</taxon>
        <taxon>Euteleostomi</taxon>
        <taxon>Archelosauria</taxon>
        <taxon>Archosauria</taxon>
        <taxon>Dinosauria</taxon>
        <taxon>Saurischia</taxon>
        <taxon>Theropoda</taxon>
        <taxon>Coelurosauria</taxon>
        <taxon>Aves</taxon>
        <taxon>Neognathae</taxon>
        <taxon>Galloanserae</taxon>
        <taxon>Anseriformes</taxon>
        <taxon>Anatidae</taxon>
        <taxon>Anatinae</taxon>
        <taxon>Anas</taxon>
    </lineage>
</organism>
<dbReference type="AlphaFoldDB" id="R0M6T7"/>
<name>R0M6T7_ANAPL</name>
<protein>
    <submittedName>
        <fullName evidence="2">Uncharacterized protein</fullName>
    </submittedName>
</protein>
<dbReference type="EMBL" id="KB742452">
    <property type="protein sequence ID" value="EOB08338.1"/>
    <property type="molecule type" value="Genomic_DNA"/>
</dbReference>
<evidence type="ECO:0000313" key="3">
    <source>
        <dbReference type="Proteomes" id="UP000296049"/>
    </source>
</evidence>
<feature type="compositionally biased region" description="Gly residues" evidence="1">
    <location>
        <begin position="150"/>
        <end position="161"/>
    </location>
</feature>
<reference evidence="3" key="1">
    <citation type="journal article" date="2013" name="Nat. Genet.">
        <title>The duck genome and transcriptome provide insight into an avian influenza virus reservoir species.</title>
        <authorList>
            <person name="Huang Y."/>
            <person name="Li Y."/>
            <person name="Burt D.W."/>
            <person name="Chen H."/>
            <person name="Zhang Y."/>
            <person name="Qian W."/>
            <person name="Kim H."/>
            <person name="Gan S."/>
            <person name="Zhao Y."/>
            <person name="Li J."/>
            <person name="Yi K."/>
            <person name="Feng H."/>
            <person name="Zhu P."/>
            <person name="Li B."/>
            <person name="Liu Q."/>
            <person name="Fairley S."/>
            <person name="Magor K.E."/>
            <person name="Du Z."/>
            <person name="Hu X."/>
            <person name="Goodman L."/>
            <person name="Tafer H."/>
            <person name="Vignal A."/>
            <person name="Lee T."/>
            <person name="Kim K.W."/>
            <person name="Sheng Z."/>
            <person name="An Y."/>
            <person name="Searle S."/>
            <person name="Herrero J."/>
            <person name="Groenen M.A."/>
            <person name="Crooijmans R.P."/>
            <person name="Faraut T."/>
            <person name="Cai Q."/>
            <person name="Webster R.G."/>
            <person name="Aldridge J.R."/>
            <person name="Warren W.C."/>
            <person name="Bartschat S."/>
            <person name="Kehr S."/>
            <person name="Marz M."/>
            <person name="Stadler P.F."/>
            <person name="Smith J."/>
            <person name="Kraus R.H."/>
            <person name="Zhao Y."/>
            <person name="Ren L."/>
            <person name="Fei J."/>
            <person name="Morisson M."/>
            <person name="Kaiser P."/>
            <person name="Griffin D.K."/>
            <person name="Rao M."/>
            <person name="Pitel F."/>
            <person name="Wang J."/>
            <person name="Li N."/>
        </authorList>
    </citation>
    <scope>NUCLEOTIDE SEQUENCE [LARGE SCALE GENOMIC DNA]</scope>
</reference>
<gene>
    <name evidence="2" type="ORF">Anapl_05768</name>
</gene>
<accession>R0M6T7</accession>
<sequence>MEASATAPAAAQLLPVALCRACRGCWAWPQQGQVPVTAVDQCPGWALLCLMWAASPCGRVAVPDGLGAAVGHLLPQEPGRRPPAAAARGALLFLSIPVSNSSGPLVPAVLPAQRPAPMASVRLLHQMHSCPFAPGGSWWVPSKGCTVAVPGGGGSSPGTRGGVPAAREYEEHCPNEEAEGWGQDAGSAEQNVLQPSRMAGLPRAPPARRDLLPAGGSGPAGEGRRLEVELPVQRCVMEERSLPGRRAAHTITSVREQA</sequence>
<dbReference type="Proteomes" id="UP000296049">
    <property type="component" value="Unassembled WGS sequence"/>
</dbReference>
<evidence type="ECO:0000256" key="1">
    <source>
        <dbReference type="SAM" id="MobiDB-lite"/>
    </source>
</evidence>
<proteinExistence type="predicted"/>
<feature type="region of interest" description="Disordered" evidence="1">
    <location>
        <begin position="149"/>
        <end position="227"/>
    </location>
</feature>